<dbReference type="SUPFAM" id="SSF53686">
    <property type="entry name" value="Tryptophan synthase beta subunit-like PLP-dependent enzymes"/>
    <property type="match status" value="1"/>
</dbReference>
<dbReference type="CDD" id="cd04886">
    <property type="entry name" value="ACT_ThrD-II-like"/>
    <property type="match status" value="1"/>
</dbReference>
<evidence type="ECO:0000313" key="15">
    <source>
        <dbReference type="Proteomes" id="UP000298324"/>
    </source>
</evidence>
<evidence type="ECO:0000256" key="10">
    <source>
        <dbReference type="ARBA" id="ARBA00023239"/>
    </source>
</evidence>
<comment type="caution">
    <text evidence="14">The sequence shown here is derived from an EMBL/GenBank/DDBJ whole genome shotgun (WGS) entry which is preliminary data.</text>
</comment>
<feature type="domain" description="ACT" evidence="13">
    <location>
        <begin position="331"/>
        <end position="405"/>
    </location>
</feature>
<dbReference type="GO" id="GO:0009097">
    <property type="term" value="P:isoleucine biosynthetic process"/>
    <property type="evidence" value="ECO:0007669"/>
    <property type="project" value="TreeGrafter"/>
</dbReference>
<evidence type="ECO:0000256" key="5">
    <source>
        <dbReference type="ARBA" id="ARBA00011447"/>
    </source>
</evidence>
<dbReference type="Pfam" id="PF13291">
    <property type="entry name" value="ACT_4"/>
    <property type="match status" value="1"/>
</dbReference>
<dbReference type="PANTHER" id="PTHR48078">
    <property type="entry name" value="THREONINE DEHYDRATASE, MITOCHONDRIAL-RELATED"/>
    <property type="match status" value="1"/>
</dbReference>
<dbReference type="InterPro" id="IPR044561">
    <property type="entry name" value="ACT_ThrD-II-like"/>
</dbReference>
<comment type="similarity">
    <text evidence="4">Belongs to the serine/threonine dehydratase family.</text>
</comment>
<comment type="pathway">
    <text evidence="3">Amino-acid degradation; L-threonine degradation via propanoate pathway; propanoate from L-threonine: step 1/4.</text>
</comment>
<comment type="function">
    <text evidence="11">Catalyzes the anaerobic formation of alpha-ketobutyrate and ammonia from threonine in a two-step reaction. The first step involved a dehydration of threonine and a production of enamine intermediates (aminocrotonate), which tautomerizes to its imine form (iminobutyrate). Both intermediates are unstable and short-lived. The second step is the nonenzymatic hydrolysis of the enamine/imine intermediates to form 2-ketobutyrate and free ammonia. In the low water environment of the cell, the second step is accelerated by RidA.</text>
</comment>
<evidence type="ECO:0000313" key="14">
    <source>
        <dbReference type="EMBL" id="TEB08444.1"/>
    </source>
</evidence>
<dbReference type="UniPathway" id="UPA00052">
    <property type="reaction ID" value="UER00507"/>
</dbReference>
<dbReference type="Gene3D" id="3.40.50.1100">
    <property type="match status" value="2"/>
</dbReference>
<dbReference type="AlphaFoldDB" id="A0A4Y7RHI0"/>
<evidence type="ECO:0000256" key="7">
    <source>
        <dbReference type="ARBA" id="ARBA00022248"/>
    </source>
</evidence>
<evidence type="ECO:0000256" key="4">
    <source>
        <dbReference type="ARBA" id="ARBA00010869"/>
    </source>
</evidence>
<dbReference type="EMBL" id="QFGA01000001">
    <property type="protein sequence ID" value="TEB08444.1"/>
    <property type="molecule type" value="Genomic_DNA"/>
</dbReference>
<gene>
    <name evidence="14" type="primary">tdcB</name>
    <name evidence="14" type="ORF">Psch_02007</name>
</gene>
<organism evidence="14 15">
    <name type="scientific">Pelotomaculum schinkii</name>
    <dbReference type="NCBI Taxonomy" id="78350"/>
    <lineage>
        <taxon>Bacteria</taxon>
        <taxon>Bacillati</taxon>
        <taxon>Bacillota</taxon>
        <taxon>Clostridia</taxon>
        <taxon>Eubacteriales</taxon>
        <taxon>Desulfotomaculaceae</taxon>
        <taxon>Pelotomaculum</taxon>
    </lineage>
</organism>
<dbReference type="PROSITE" id="PS00165">
    <property type="entry name" value="DEHYDRATASE_SER_THR"/>
    <property type="match status" value="1"/>
</dbReference>
<keyword evidence="15" id="KW-1185">Reference proteome</keyword>
<dbReference type="GO" id="GO:0006565">
    <property type="term" value="P:L-serine catabolic process"/>
    <property type="evidence" value="ECO:0007669"/>
    <property type="project" value="TreeGrafter"/>
</dbReference>
<evidence type="ECO:0000256" key="12">
    <source>
        <dbReference type="ARBA" id="ARBA00031427"/>
    </source>
</evidence>
<dbReference type="GO" id="GO:0004794">
    <property type="term" value="F:threonine deaminase activity"/>
    <property type="evidence" value="ECO:0007669"/>
    <property type="project" value="UniProtKB-EC"/>
</dbReference>
<keyword evidence="10 14" id="KW-0456">Lyase</keyword>
<comment type="catalytic activity">
    <reaction evidence="1">
        <text>L-threonine = 2-oxobutanoate + NH4(+)</text>
        <dbReference type="Rhea" id="RHEA:22108"/>
        <dbReference type="ChEBI" id="CHEBI:16763"/>
        <dbReference type="ChEBI" id="CHEBI:28938"/>
        <dbReference type="ChEBI" id="CHEBI:57926"/>
        <dbReference type="EC" id="4.3.1.19"/>
    </reaction>
</comment>
<accession>A0A4Y7RHI0</accession>
<dbReference type="GO" id="GO:0070689">
    <property type="term" value="P:L-threonine catabolic process to propionate"/>
    <property type="evidence" value="ECO:0007669"/>
    <property type="project" value="UniProtKB-UniPathway"/>
</dbReference>
<dbReference type="NCBIfam" id="TIGR01127">
    <property type="entry name" value="ilvA_1Cterm"/>
    <property type="match status" value="1"/>
</dbReference>
<evidence type="ECO:0000256" key="1">
    <source>
        <dbReference type="ARBA" id="ARBA00001274"/>
    </source>
</evidence>
<evidence type="ECO:0000256" key="11">
    <source>
        <dbReference type="ARBA" id="ARBA00025527"/>
    </source>
</evidence>
<evidence type="ECO:0000256" key="3">
    <source>
        <dbReference type="ARBA" id="ARBA00004958"/>
    </source>
</evidence>
<dbReference type="InterPro" id="IPR001926">
    <property type="entry name" value="TrpB-like_PALP"/>
</dbReference>
<name>A0A4Y7RHI0_9FIRM</name>
<sequence>MSEALLTLDMVRAARQRMAGAAHITPLEYSHTFSRLTGNNVFLKLENTQKTGSFKIRGAYNKVMSLSGEEKARGVIAASAGNHAQGVAYAAARAGLTSAIVMPEGAPISKIMAARGYGAQVILAGGGYDEAYHRALELQATSGATFIHGFDDVEIMAGQGTIALELLEQMPDLEAVLVPVGGGGLIAGISLAIKKSKPSVRIIGVQAGGAPAMYRSYREGALIESSNTSTFADGIAIRRPGKLAFEIIRSYVDDIITVDDEEIAGAILMLLERSKLVVEGAGAVGLASLIYHKTSLTGANTAVVLSGGNIDVNILSIIIERGLAKSGRYVRLRTTLTDRPGSLQKLLSVVAQTHANVISINHDRIRPGIPLKQAEVQLDLETRDQEHIQEIVSILKKSNYLPEII</sequence>
<protein>
    <recommendedName>
        <fullName evidence="7">L-threonine dehydratase catabolic TdcB</fullName>
        <ecNumber evidence="6">4.3.1.19</ecNumber>
    </recommendedName>
    <alternativeName>
        <fullName evidence="12">Threonine deaminase</fullName>
    </alternativeName>
</protein>
<dbReference type="RefSeq" id="WP_190240057.1">
    <property type="nucleotide sequence ID" value="NZ_QFGA01000001.1"/>
</dbReference>
<dbReference type="InterPro" id="IPR000634">
    <property type="entry name" value="Ser/Thr_deHydtase_PyrdxlP-BS"/>
</dbReference>
<dbReference type="InterPro" id="IPR036052">
    <property type="entry name" value="TrpB-like_PALP_sf"/>
</dbReference>
<evidence type="ECO:0000256" key="6">
    <source>
        <dbReference type="ARBA" id="ARBA00012096"/>
    </source>
</evidence>
<comment type="subunit">
    <text evidence="5">In the native structure, TdcB is in a dimeric form, whereas in the TdcB-AMP complex, it exists in a tetrameric form (dimer of dimers).</text>
</comment>
<reference evidence="14 15" key="1">
    <citation type="journal article" date="2018" name="Environ. Microbiol.">
        <title>Novel energy conservation strategies and behaviour of Pelotomaculum schinkii driving syntrophic propionate catabolism.</title>
        <authorList>
            <person name="Hidalgo-Ahumada C.A.P."/>
            <person name="Nobu M.K."/>
            <person name="Narihiro T."/>
            <person name="Tamaki H."/>
            <person name="Liu W.T."/>
            <person name="Kamagata Y."/>
            <person name="Stams A.J.M."/>
            <person name="Imachi H."/>
            <person name="Sousa D.Z."/>
        </authorList>
    </citation>
    <scope>NUCLEOTIDE SEQUENCE [LARGE SCALE GENOMIC DNA]</scope>
    <source>
        <strain evidence="14 15">HH</strain>
    </source>
</reference>
<evidence type="ECO:0000256" key="9">
    <source>
        <dbReference type="ARBA" id="ARBA00022898"/>
    </source>
</evidence>
<dbReference type="PANTHER" id="PTHR48078:SF6">
    <property type="entry name" value="L-THREONINE DEHYDRATASE CATABOLIC TDCB"/>
    <property type="match status" value="1"/>
</dbReference>
<dbReference type="GO" id="GO:0030170">
    <property type="term" value="F:pyridoxal phosphate binding"/>
    <property type="evidence" value="ECO:0007669"/>
    <property type="project" value="InterPro"/>
</dbReference>
<keyword evidence="9" id="KW-0663">Pyridoxal phosphate</keyword>
<dbReference type="FunFam" id="3.40.50.1100:FF:000007">
    <property type="entry name" value="L-threonine dehydratase catabolic TdcB"/>
    <property type="match status" value="1"/>
</dbReference>
<dbReference type="Gene3D" id="3.30.70.260">
    <property type="match status" value="1"/>
</dbReference>
<dbReference type="Pfam" id="PF00291">
    <property type="entry name" value="PALP"/>
    <property type="match status" value="1"/>
</dbReference>
<dbReference type="InterPro" id="IPR002912">
    <property type="entry name" value="ACT_dom"/>
</dbReference>
<dbReference type="FunFam" id="3.40.50.1100:FF:000005">
    <property type="entry name" value="Threonine dehydratase catabolic"/>
    <property type="match status" value="1"/>
</dbReference>
<evidence type="ECO:0000256" key="2">
    <source>
        <dbReference type="ARBA" id="ARBA00001933"/>
    </source>
</evidence>
<dbReference type="Proteomes" id="UP000298324">
    <property type="component" value="Unassembled WGS sequence"/>
</dbReference>
<proteinExistence type="inferred from homology"/>
<dbReference type="PROSITE" id="PS51671">
    <property type="entry name" value="ACT"/>
    <property type="match status" value="1"/>
</dbReference>
<evidence type="ECO:0000256" key="8">
    <source>
        <dbReference type="ARBA" id="ARBA00022533"/>
    </source>
</evidence>
<dbReference type="InterPro" id="IPR050147">
    <property type="entry name" value="Ser/Thr_Dehydratase"/>
</dbReference>
<comment type="cofactor">
    <cofactor evidence="2">
        <name>pyridoxal 5'-phosphate</name>
        <dbReference type="ChEBI" id="CHEBI:597326"/>
    </cofactor>
</comment>
<dbReference type="InterPro" id="IPR005789">
    <property type="entry name" value="Thr_deHydtase_catblc"/>
</dbReference>
<keyword evidence="8" id="KW-0021">Allosteric enzyme</keyword>
<dbReference type="GO" id="GO:0003941">
    <property type="term" value="F:L-serine ammonia-lyase activity"/>
    <property type="evidence" value="ECO:0007669"/>
    <property type="project" value="TreeGrafter"/>
</dbReference>
<dbReference type="CDD" id="cd01562">
    <property type="entry name" value="Thr-dehyd"/>
    <property type="match status" value="1"/>
</dbReference>
<evidence type="ECO:0000259" key="13">
    <source>
        <dbReference type="PROSITE" id="PS51671"/>
    </source>
</evidence>
<dbReference type="EC" id="4.3.1.19" evidence="6"/>